<dbReference type="AlphaFoldDB" id="A0A926I4R4"/>
<proteinExistence type="predicted"/>
<dbReference type="Proteomes" id="UP000653127">
    <property type="component" value="Unassembled WGS sequence"/>
</dbReference>
<evidence type="ECO:0000313" key="1">
    <source>
        <dbReference type="EMBL" id="MBC8546516.1"/>
    </source>
</evidence>
<keyword evidence="2" id="KW-1185">Reference proteome</keyword>
<gene>
    <name evidence="1" type="ORF">H8711_06160</name>
</gene>
<sequence length="71" mass="8199">MRHGKLQIQIMPDAAIQNADLRQNRAFLHQVEEALLLGLVGQGKLTREQYDRCARALSEKAEEVLPERRFK</sequence>
<evidence type="ECO:0000313" key="2">
    <source>
        <dbReference type="Proteomes" id="UP000653127"/>
    </source>
</evidence>
<comment type="caution">
    <text evidence="1">The sequence shown here is derived from an EMBL/GenBank/DDBJ whole genome shotgun (WGS) entry which is preliminary data.</text>
</comment>
<organism evidence="1 2">
    <name type="scientific">Ligaoa zhengdingensis</name>
    <dbReference type="NCBI Taxonomy" id="2763658"/>
    <lineage>
        <taxon>Bacteria</taxon>
        <taxon>Bacillati</taxon>
        <taxon>Bacillota</taxon>
        <taxon>Clostridia</taxon>
        <taxon>Eubacteriales</taxon>
        <taxon>Oscillospiraceae</taxon>
        <taxon>Ligaoa</taxon>
    </lineage>
</organism>
<name>A0A926I4R4_9FIRM</name>
<reference evidence="1" key="1">
    <citation type="submission" date="2020-08" db="EMBL/GenBank/DDBJ databases">
        <title>Genome public.</title>
        <authorList>
            <person name="Liu C."/>
            <person name="Sun Q."/>
        </authorList>
    </citation>
    <scope>NUCLEOTIDE SEQUENCE</scope>
    <source>
        <strain evidence="1">NSJ-31</strain>
    </source>
</reference>
<dbReference type="EMBL" id="JACRST010000006">
    <property type="protein sequence ID" value="MBC8546516.1"/>
    <property type="molecule type" value="Genomic_DNA"/>
</dbReference>
<protein>
    <submittedName>
        <fullName evidence="1">Uncharacterized protein</fullName>
    </submittedName>
</protein>
<dbReference type="RefSeq" id="WP_249282594.1">
    <property type="nucleotide sequence ID" value="NZ_JACRST010000006.1"/>
</dbReference>
<accession>A0A926I4R4</accession>